<reference evidence="1 2" key="1">
    <citation type="submission" date="2019-03" db="EMBL/GenBank/DDBJ databases">
        <title>Metabolic potential of uncultured bacteria and archaea associated with petroleum seepage in deep-sea sediments.</title>
        <authorList>
            <person name="Dong X."/>
            <person name="Hubert C."/>
        </authorList>
    </citation>
    <scope>NUCLEOTIDE SEQUENCE [LARGE SCALE GENOMIC DNA]</scope>
    <source>
        <strain evidence="1">E29_bin52</strain>
    </source>
</reference>
<dbReference type="SUPFAM" id="SSF54285">
    <property type="entry name" value="MoaD/ThiS"/>
    <property type="match status" value="1"/>
</dbReference>
<dbReference type="CDD" id="cd17040">
    <property type="entry name" value="Ubl_MoaD_like"/>
    <property type="match status" value="1"/>
</dbReference>
<dbReference type="EMBL" id="SOIZ01000292">
    <property type="protein sequence ID" value="TET60585.1"/>
    <property type="molecule type" value="Genomic_DNA"/>
</dbReference>
<gene>
    <name evidence="1" type="ORF">E3J48_06530</name>
</gene>
<protein>
    <recommendedName>
        <fullName evidence="3">MoaD/ThiS family protein</fullName>
    </recommendedName>
</protein>
<proteinExistence type="predicted"/>
<organism evidence="1 2">
    <name type="scientific">Aerophobetes bacterium</name>
    <dbReference type="NCBI Taxonomy" id="2030807"/>
    <lineage>
        <taxon>Bacteria</taxon>
        <taxon>Candidatus Aerophobota</taxon>
    </lineage>
</organism>
<dbReference type="InterPro" id="IPR016155">
    <property type="entry name" value="Mopterin_synth/thiamin_S_b"/>
</dbReference>
<dbReference type="Proteomes" id="UP000319130">
    <property type="component" value="Unassembled WGS sequence"/>
</dbReference>
<dbReference type="Gene3D" id="3.10.20.30">
    <property type="match status" value="1"/>
</dbReference>
<evidence type="ECO:0008006" key="3">
    <source>
        <dbReference type="Google" id="ProtNLM"/>
    </source>
</evidence>
<dbReference type="InterPro" id="IPR012675">
    <property type="entry name" value="Beta-grasp_dom_sf"/>
</dbReference>
<comment type="caution">
    <text evidence="1">The sequence shown here is derived from an EMBL/GenBank/DDBJ whole genome shotgun (WGS) entry which is preliminary data.</text>
</comment>
<name>A0A523W0N7_UNCAE</name>
<evidence type="ECO:0000313" key="1">
    <source>
        <dbReference type="EMBL" id="TET60585.1"/>
    </source>
</evidence>
<accession>A0A523W0N7</accession>
<evidence type="ECO:0000313" key="2">
    <source>
        <dbReference type="Proteomes" id="UP000319130"/>
    </source>
</evidence>
<sequence length="94" mass="10851">MGKINLKYIAHFSLLTGKLEEMVEVKERTTVGDLVKRLGQKYSGFEEALIDEKTGRLDFRNRVAIRKREAWTENITTLEGLSMELSDGDTLIFW</sequence>
<dbReference type="AlphaFoldDB" id="A0A523W0N7"/>